<dbReference type="SUPFAM" id="SSF69118">
    <property type="entry name" value="AhpD-like"/>
    <property type="match status" value="1"/>
</dbReference>
<name>A0ABQ3ME00_9PSEU</name>
<dbReference type="Gene3D" id="1.20.1290.10">
    <property type="entry name" value="AhpD-like"/>
    <property type="match status" value="1"/>
</dbReference>
<dbReference type="InterPro" id="IPR004675">
    <property type="entry name" value="AhpD_core"/>
</dbReference>
<dbReference type="PANTHER" id="PTHR35446">
    <property type="entry name" value="SI:CH211-175M2.5"/>
    <property type="match status" value="1"/>
</dbReference>
<evidence type="ECO:0000259" key="1">
    <source>
        <dbReference type="Pfam" id="PF02627"/>
    </source>
</evidence>
<dbReference type="Proteomes" id="UP000635387">
    <property type="component" value="Unassembled WGS sequence"/>
</dbReference>
<keyword evidence="3" id="KW-1185">Reference proteome</keyword>
<evidence type="ECO:0000313" key="3">
    <source>
        <dbReference type="Proteomes" id="UP000635387"/>
    </source>
</evidence>
<dbReference type="InterPro" id="IPR003779">
    <property type="entry name" value="CMD-like"/>
</dbReference>
<dbReference type="InterPro" id="IPR029032">
    <property type="entry name" value="AhpD-like"/>
</dbReference>
<dbReference type="PANTHER" id="PTHR35446:SF2">
    <property type="entry name" value="CARBOXYMUCONOLACTONE DECARBOXYLASE-LIKE DOMAIN-CONTAINING PROTEIN"/>
    <property type="match status" value="1"/>
</dbReference>
<organism evidence="2 3">
    <name type="scientific">Amycolatopsis oliviviridis</name>
    <dbReference type="NCBI Taxonomy" id="1471590"/>
    <lineage>
        <taxon>Bacteria</taxon>
        <taxon>Bacillati</taxon>
        <taxon>Actinomycetota</taxon>
        <taxon>Actinomycetes</taxon>
        <taxon>Pseudonocardiales</taxon>
        <taxon>Pseudonocardiaceae</taxon>
        <taxon>Amycolatopsis</taxon>
    </lineage>
</organism>
<accession>A0ABQ3ME00</accession>
<evidence type="ECO:0000313" key="2">
    <source>
        <dbReference type="EMBL" id="GHH38144.1"/>
    </source>
</evidence>
<dbReference type="Pfam" id="PF02627">
    <property type="entry name" value="CMD"/>
    <property type="match status" value="1"/>
</dbReference>
<proteinExistence type="predicted"/>
<dbReference type="NCBIfam" id="TIGR00778">
    <property type="entry name" value="ahpD_dom"/>
    <property type="match status" value="1"/>
</dbReference>
<dbReference type="EMBL" id="BNAY01000017">
    <property type="protein sequence ID" value="GHH38144.1"/>
    <property type="molecule type" value="Genomic_DNA"/>
</dbReference>
<feature type="domain" description="Carboxymuconolactone decarboxylase-like" evidence="1">
    <location>
        <begin position="12"/>
        <end position="88"/>
    </location>
</feature>
<sequence length="138" mass="15273">MTMLDPGKGAAFTALGELAKAAEENSSLSSGLRELIKLRCSQLNGCEYCVRLHSAHREEAPELFDNLPEWRTHPAFTERERAALALAETVTLVHTGQVSRSLLEAAMREFGEAGTRELLWIAIVINSYNRLAISTRFA</sequence>
<protein>
    <submittedName>
        <fullName evidence="2">Alkyl hydroperoxide reductase AhpD</fullName>
    </submittedName>
</protein>
<reference evidence="3" key="1">
    <citation type="journal article" date="2019" name="Int. J. Syst. Evol. Microbiol.">
        <title>The Global Catalogue of Microorganisms (GCM) 10K type strain sequencing project: providing services to taxonomists for standard genome sequencing and annotation.</title>
        <authorList>
            <consortium name="The Broad Institute Genomics Platform"/>
            <consortium name="The Broad Institute Genome Sequencing Center for Infectious Disease"/>
            <person name="Wu L."/>
            <person name="Ma J."/>
        </authorList>
    </citation>
    <scope>NUCLEOTIDE SEQUENCE [LARGE SCALE GENOMIC DNA]</scope>
    <source>
        <strain evidence="3">CGMCC 4.7683</strain>
    </source>
</reference>
<gene>
    <name evidence="2" type="primary">pcaC</name>
    <name evidence="2" type="ORF">GCM10017790_83480</name>
</gene>
<comment type="caution">
    <text evidence="2">The sequence shown here is derived from an EMBL/GenBank/DDBJ whole genome shotgun (WGS) entry which is preliminary data.</text>
</comment>